<dbReference type="Proteomes" id="UP001165960">
    <property type="component" value="Unassembled WGS sequence"/>
</dbReference>
<evidence type="ECO:0000313" key="2">
    <source>
        <dbReference type="Proteomes" id="UP001165960"/>
    </source>
</evidence>
<evidence type="ECO:0000313" key="1">
    <source>
        <dbReference type="EMBL" id="KAJ9079720.1"/>
    </source>
</evidence>
<dbReference type="EMBL" id="QTSX02001666">
    <property type="protein sequence ID" value="KAJ9079720.1"/>
    <property type="molecule type" value="Genomic_DNA"/>
</dbReference>
<comment type="caution">
    <text evidence="1">The sequence shown here is derived from an EMBL/GenBank/DDBJ whole genome shotgun (WGS) entry which is preliminary data.</text>
</comment>
<accession>A0ACC2TY77</accession>
<reference evidence="1" key="1">
    <citation type="submission" date="2022-04" db="EMBL/GenBank/DDBJ databases">
        <title>Genome of the entomopathogenic fungus Entomophthora muscae.</title>
        <authorList>
            <person name="Elya C."/>
            <person name="Lovett B.R."/>
            <person name="Lee E."/>
            <person name="Macias A.M."/>
            <person name="Hajek A.E."/>
            <person name="De Bivort B.L."/>
            <person name="Kasson M.T."/>
            <person name="De Fine Licht H.H."/>
            <person name="Stajich J.E."/>
        </authorList>
    </citation>
    <scope>NUCLEOTIDE SEQUENCE</scope>
    <source>
        <strain evidence="1">Berkeley</strain>
    </source>
</reference>
<name>A0ACC2TY77_9FUNG</name>
<gene>
    <name evidence="1" type="ORF">DSO57_1032586</name>
</gene>
<keyword evidence="2" id="KW-1185">Reference proteome</keyword>
<proteinExistence type="predicted"/>
<sequence length="167" mass="18365">MRKLTYSDAANWDLYLPAALFAYRLSKHCVTGNSPIIRIDNYSSLETQAQELESNLEPRFLWAAGPVDCRTAHLSFSGIEPPQADTKHIDPCGRKSQTKGIVTPNGGLITAPNGGTDLAIISFMNLKSTPTKKSRANPDKRHGPAARSHDLDTRARQSSSQFEILDQ</sequence>
<protein>
    <submittedName>
        <fullName evidence="1">Uncharacterized protein</fullName>
    </submittedName>
</protein>
<organism evidence="1 2">
    <name type="scientific">Entomophthora muscae</name>
    <dbReference type="NCBI Taxonomy" id="34485"/>
    <lineage>
        <taxon>Eukaryota</taxon>
        <taxon>Fungi</taxon>
        <taxon>Fungi incertae sedis</taxon>
        <taxon>Zoopagomycota</taxon>
        <taxon>Entomophthoromycotina</taxon>
        <taxon>Entomophthoromycetes</taxon>
        <taxon>Entomophthorales</taxon>
        <taxon>Entomophthoraceae</taxon>
        <taxon>Entomophthora</taxon>
    </lineage>
</organism>